<dbReference type="InterPro" id="IPR008964">
    <property type="entry name" value="Invasin/intimin_cell_adhesion"/>
</dbReference>
<evidence type="ECO:0000313" key="4">
    <source>
        <dbReference type="Proteomes" id="UP000289455"/>
    </source>
</evidence>
<dbReference type="SMART" id="SM00634">
    <property type="entry name" value="BID_1"/>
    <property type="match status" value="3"/>
</dbReference>
<reference evidence="3 4" key="1">
    <citation type="submission" date="2019-01" db="EMBL/GenBank/DDBJ databases">
        <title>Cytophagaceae bacterium strain CAR-16.</title>
        <authorList>
            <person name="Chen W.-M."/>
        </authorList>
    </citation>
    <scope>NUCLEOTIDE SEQUENCE [LARGE SCALE GENOMIC DNA]</scope>
    <source>
        <strain evidence="3 4">CAR-16</strain>
    </source>
</reference>
<dbReference type="Pfam" id="PF09134">
    <property type="entry name" value="Invasin_D3"/>
    <property type="match status" value="1"/>
</dbReference>
<feature type="domain" description="Big-1" evidence="2">
    <location>
        <begin position="759"/>
        <end position="859"/>
    </location>
</feature>
<evidence type="ECO:0000256" key="1">
    <source>
        <dbReference type="ARBA" id="ARBA00010116"/>
    </source>
</evidence>
<proteinExistence type="inferred from homology"/>
<evidence type="ECO:0000259" key="2">
    <source>
        <dbReference type="PROSITE" id="PS51127"/>
    </source>
</evidence>
<keyword evidence="4" id="KW-1185">Reference proteome</keyword>
<dbReference type="Gene3D" id="2.60.40.10">
    <property type="entry name" value="Immunoglobulins"/>
    <property type="match status" value="3"/>
</dbReference>
<gene>
    <name evidence="3" type="ORF">ESB04_11905</name>
</gene>
<organism evidence="3 4">
    <name type="scientific">Aquirufa rosea</name>
    <dbReference type="NCBI Taxonomy" id="2509241"/>
    <lineage>
        <taxon>Bacteria</taxon>
        <taxon>Pseudomonadati</taxon>
        <taxon>Bacteroidota</taxon>
        <taxon>Cytophagia</taxon>
        <taxon>Cytophagales</taxon>
        <taxon>Flectobacillaceae</taxon>
        <taxon>Aquirufa</taxon>
    </lineage>
</organism>
<feature type="domain" description="Big-1" evidence="2">
    <location>
        <begin position="414"/>
        <end position="521"/>
    </location>
</feature>
<dbReference type="SUPFAM" id="SSF49373">
    <property type="entry name" value="Invasin/intimin cell-adhesion fragments"/>
    <property type="match status" value="3"/>
</dbReference>
<dbReference type="PROSITE" id="PS51127">
    <property type="entry name" value="BIG1"/>
    <property type="match status" value="2"/>
</dbReference>
<comment type="similarity">
    <text evidence="1">Belongs to the intimin/invasin family.</text>
</comment>
<dbReference type="RefSeq" id="WP_164969655.1">
    <property type="nucleotide sequence ID" value="NZ_SDHY01000008.1"/>
</dbReference>
<evidence type="ECO:0000313" key="3">
    <source>
        <dbReference type="EMBL" id="RXK46859.1"/>
    </source>
</evidence>
<dbReference type="AlphaFoldDB" id="A0A4Q1BXM9"/>
<feature type="non-terminal residue" evidence="3">
    <location>
        <position position="1078"/>
    </location>
</feature>
<comment type="caution">
    <text evidence="3">The sequence shown here is derived from an EMBL/GenBank/DDBJ whole genome shotgun (WGS) entry which is preliminary data.</text>
</comment>
<accession>A0A4Q1BXM9</accession>
<dbReference type="Proteomes" id="UP000289455">
    <property type="component" value="Unassembled WGS sequence"/>
</dbReference>
<dbReference type="EMBL" id="SDHY01000008">
    <property type="protein sequence ID" value="RXK46859.1"/>
    <property type="molecule type" value="Genomic_DNA"/>
</dbReference>
<sequence length="1078" mass="109835">MKVLKATCFKQLKRFYSFYSCVLPKVIFTLAIAITFKALGSENAGILSYPKTSTNTSFNIQLSPVSYQAAGEELVFLDKDPAAPKTPEELRIIQANKLVREKLNQFFQRSNYRDLLFSYFPGKRTAIDAEFDAKAIQLREAILNHGFHVPVQLLNWQIINSAMAAFSAHGPTGSPVIYFNEDYVAGKASFIFPEANDRQIVGLLLQEYGHAIDFYLNGDNDTPGDEGALFAAKEMGFELSQIDIDGAKIRDDQNRIYVYGKEIEVEEAALVVQTIWPATISSNKVTINGSKTAGSNFRFETVCTGGGTNCTFAGTSGGGNNTVVDFTYKTTGGTITTAVRGELSWRDQSSNPNSVFFNQYSTGSTVSNSGYVVVLLVNATTNAYTSTTQISGNSGPVGSALDAFAVSNTPTTGNSVISASPTTGVIANNTNSSTITVTAKNSSNVAIAGATVTLNQFSDSGLLVPTTRTTISPASTTTDANGVATFTITSTIAPHTTYYQATVVASGFETILSNSASIGFVTGPVSKLQVLMPGETADPGSATGKTGTPTDQVAGSNVTVTVNAVDDWWNKVNTSTPTVAITTSDANAVRPSNAALTAGTGTFTLSFRTAGTQTVTATDQAGSSPLTANTGSNTLVTAGTVNKLQVLMPGETAAPGTASGKTGTPTAQTAGTSLNFTVNAVDPYWNVVSSATPTAVITSSDAQATLPSSSALSSGTKQFALTFKTTGNQTITATDQAATLTANTGSSTVVNSGAANAGMSTLTPTSASIVANGTSTQVLTVTAKDAFGNSISSGGSTVTITKSSGSGTISSVTDNNNGTYTATVTSPIVVGSGVFVATLGGSSVNNGTGSQTQSTVNYITAPASKLVITSISQQTAGSSFAVTVTLTDDNGNAVNATADGTVTLTLKTGTGTLGGTLTGTITSGTSSVTISGVTYTKAESGVVLTATGSGSGNVSGKTGDSNAFNVVAGTATKYLVTSSGYSPVAGATVTISAQLADANNNPVSTNGQTVNWTKSDANGSFASASTTTNASGIATVVLTTHTVAGTATTVTATTSSITGTSPTITTVAGTATKYLVTS</sequence>
<dbReference type="InterPro" id="IPR015217">
    <property type="entry name" value="Invasin_dom_3"/>
</dbReference>
<protein>
    <recommendedName>
        <fullName evidence="2">Big-1 domain-containing protein</fullName>
    </recommendedName>
</protein>
<name>A0A4Q1BXM9_9BACT</name>
<dbReference type="InterPro" id="IPR003344">
    <property type="entry name" value="Big_1_dom"/>
</dbReference>
<dbReference type="InterPro" id="IPR013783">
    <property type="entry name" value="Ig-like_fold"/>
</dbReference>